<comment type="caution">
    <text evidence="1">The sequence shown here is derived from an EMBL/GenBank/DDBJ whole genome shotgun (WGS) entry which is preliminary data.</text>
</comment>
<proteinExistence type="predicted"/>
<protein>
    <recommendedName>
        <fullName evidence="3">DUF695 domain-containing protein</fullName>
    </recommendedName>
</protein>
<dbReference type="EMBL" id="JACWZZ010000001">
    <property type="protein sequence ID" value="MBD2714172.1"/>
    <property type="molecule type" value="Genomic_DNA"/>
</dbReference>
<organism evidence="1 2">
    <name type="scientific">Hymenobacter duratus</name>
    <dbReference type="NCBI Taxonomy" id="2771356"/>
    <lineage>
        <taxon>Bacteria</taxon>
        <taxon>Pseudomonadati</taxon>
        <taxon>Bacteroidota</taxon>
        <taxon>Cytophagia</taxon>
        <taxon>Cytophagales</taxon>
        <taxon>Hymenobacteraceae</taxon>
        <taxon>Hymenobacter</taxon>
    </lineage>
</organism>
<gene>
    <name evidence="1" type="ORF">IC231_03890</name>
</gene>
<dbReference type="Proteomes" id="UP000642468">
    <property type="component" value="Unassembled WGS sequence"/>
</dbReference>
<evidence type="ECO:0000313" key="1">
    <source>
        <dbReference type="EMBL" id="MBD2714172.1"/>
    </source>
</evidence>
<evidence type="ECO:0008006" key="3">
    <source>
        <dbReference type="Google" id="ProtNLM"/>
    </source>
</evidence>
<dbReference type="RefSeq" id="WP_190783278.1">
    <property type="nucleotide sequence ID" value="NZ_JACWZZ010000001.1"/>
</dbReference>
<accession>A0ABR8JBQ9</accession>
<reference evidence="1 2" key="1">
    <citation type="submission" date="2020-09" db="EMBL/GenBank/DDBJ databases">
        <authorList>
            <person name="Kim M.K."/>
        </authorList>
    </citation>
    <scope>NUCLEOTIDE SEQUENCE [LARGE SCALE GENOMIC DNA]</scope>
    <source>
        <strain evidence="1 2">BT646</strain>
    </source>
</reference>
<evidence type="ECO:0000313" key="2">
    <source>
        <dbReference type="Proteomes" id="UP000642468"/>
    </source>
</evidence>
<name>A0ABR8JBQ9_9BACT</name>
<sequence length="105" mass="12129">MQPLEWLEPWRELAEADQSKFEDELETELGPAHPLFGIKVKAVGSSIASDDVLFQLQGTKSSYALVHLTWAQRRASGTYPSHEFYNTWEDFVTQRMQDDNFGYDE</sequence>
<keyword evidence="2" id="KW-1185">Reference proteome</keyword>